<feature type="signal peptide" evidence="4">
    <location>
        <begin position="1"/>
        <end position="23"/>
    </location>
</feature>
<dbReference type="GO" id="GO:0043190">
    <property type="term" value="C:ATP-binding cassette (ABC) transporter complex"/>
    <property type="evidence" value="ECO:0007669"/>
    <property type="project" value="InterPro"/>
</dbReference>
<dbReference type="Proteomes" id="UP000325182">
    <property type="component" value="Unassembled WGS sequence"/>
</dbReference>
<organism evidence="6 7">
    <name type="scientific">Rossellomorea vietnamensis</name>
    <dbReference type="NCBI Taxonomy" id="218284"/>
    <lineage>
        <taxon>Bacteria</taxon>
        <taxon>Bacillati</taxon>
        <taxon>Bacillota</taxon>
        <taxon>Bacilli</taxon>
        <taxon>Bacillales</taxon>
        <taxon>Bacillaceae</taxon>
        <taxon>Rossellomorea</taxon>
    </lineage>
</organism>
<evidence type="ECO:0000256" key="4">
    <source>
        <dbReference type="SAM" id="SignalP"/>
    </source>
</evidence>
<dbReference type="RefSeq" id="WP_148954963.1">
    <property type="nucleotide sequence ID" value="NZ_VTEG01000022.1"/>
</dbReference>
<dbReference type="InterPro" id="IPR030678">
    <property type="entry name" value="Peptide/Ni-bd"/>
</dbReference>
<protein>
    <submittedName>
        <fullName evidence="6">Glutathione ABC transporter substrate-binding protein</fullName>
    </submittedName>
</protein>
<dbReference type="GO" id="GO:1904680">
    <property type="term" value="F:peptide transmembrane transporter activity"/>
    <property type="evidence" value="ECO:0007669"/>
    <property type="project" value="TreeGrafter"/>
</dbReference>
<keyword evidence="2" id="KW-0813">Transport</keyword>
<feature type="chain" id="PRO_5022782262" evidence="4">
    <location>
        <begin position="24"/>
        <end position="512"/>
    </location>
</feature>
<accession>A0A5D4M7N5</accession>
<dbReference type="InterPro" id="IPR039424">
    <property type="entry name" value="SBP_5"/>
</dbReference>
<evidence type="ECO:0000313" key="7">
    <source>
        <dbReference type="Proteomes" id="UP000325182"/>
    </source>
</evidence>
<dbReference type="SUPFAM" id="SSF53850">
    <property type="entry name" value="Periplasmic binding protein-like II"/>
    <property type="match status" value="1"/>
</dbReference>
<dbReference type="PANTHER" id="PTHR30290:SF9">
    <property type="entry name" value="OLIGOPEPTIDE-BINDING PROTEIN APPA"/>
    <property type="match status" value="1"/>
</dbReference>
<dbReference type="AlphaFoldDB" id="A0A5D4M7N5"/>
<dbReference type="Gene3D" id="3.90.76.10">
    <property type="entry name" value="Dipeptide-binding Protein, Domain 1"/>
    <property type="match status" value="1"/>
</dbReference>
<sequence>MKKWLAVLLTAMLALAAGCSSNAGSSSGGSASGGDVPQELTYASTSDIVGLSPIGTNDSVSSRVIEQVYETLFVRNPETMEVEPKLAESYETPDENTWVIKLKKDIEFTDGTPLNAEAVKYTFDKFRDPETAAPRASLLEPISEVKAVDEFTVEIKTEKPYGAMLAALSHTNASIVSPEADQSQDLMKEPVGTGPFKFVSWTQGDQVVLEKNAGYWQGEPTLEKVTFKVVPEVNTAISMLQTGDAQFIDAIPSDQLKRVESLNNVEVTKNEGTPMYYMGFNMEREPMNDLEFRQAAAYALDREAYVNKLNGLGVEGNSVIGPKVFGFDESANEAGYSHDFEKAKELVEANGYGDEELTILTANTEAYMMMAEIAQSQLTEAGFNVEIESMEWGTFLDTTKEGNFDITFMGWSNSTADGSELLYPNFHSDNIGSSNRMGYSNPEFDKLVDESRQSVDQEVRQQKLDEANKLLVEDATAVIMHHGVVTAAYDKSVKGLEVDPTGQWSLYNVSRE</sequence>
<dbReference type="PROSITE" id="PS51257">
    <property type="entry name" value="PROKAR_LIPOPROTEIN"/>
    <property type="match status" value="1"/>
</dbReference>
<dbReference type="CDD" id="cd08499">
    <property type="entry name" value="PBP2_Ylib_like"/>
    <property type="match status" value="1"/>
</dbReference>
<dbReference type="Gene3D" id="3.40.190.10">
    <property type="entry name" value="Periplasmic binding protein-like II"/>
    <property type="match status" value="1"/>
</dbReference>
<keyword evidence="3 4" id="KW-0732">Signal</keyword>
<comment type="similarity">
    <text evidence="1">Belongs to the bacterial solute-binding protein 5 family.</text>
</comment>
<evidence type="ECO:0000256" key="1">
    <source>
        <dbReference type="ARBA" id="ARBA00005695"/>
    </source>
</evidence>
<name>A0A5D4M7N5_9BACI</name>
<dbReference type="InterPro" id="IPR000914">
    <property type="entry name" value="SBP_5_dom"/>
</dbReference>
<comment type="caution">
    <text evidence="6">The sequence shown here is derived from an EMBL/GenBank/DDBJ whole genome shotgun (WGS) entry which is preliminary data.</text>
</comment>
<evidence type="ECO:0000313" key="6">
    <source>
        <dbReference type="EMBL" id="TYR97055.1"/>
    </source>
</evidence>
<dbReference type="GO" id="GO:0042597">
    <property type="term" value="C:periplasmic space"/>
    <property type="evidence" value="ECO:0007669"/>
    <property type="project" value="UniProtKB-ARBA"/>
</dbReference>
<evidence type="ECO:0000256" key="2">
    <source>
        <dbReference type="ARBA" id="ARBA00022448"/>
    </source>
</evidence>
<dbReference type="Gene3D" id="3.10.105.10">
    <property type="entry name" value="Dipeptide-binding Protein, Domain 3"/>
    <property type="match status" value="1"/>
</dbReference>
<dbReference type="EMBL" id="VTEG01000022">
    <property type="protein sequence ID" value="TYR97055.1"/>
    <property type="molecule type" value="Genomic_DNA"/>
</dbReference>
<evidence type="ECO:0000256" key="3">
    <source>
        <dbReference type="ARBA" id="ARBA00022729"/>
    </source>
</evidence>
<proteinExistence type="inferred from homology"/>
<gene>
    <name evidence="6" type="ORF">FZC84_19770</name>
</gene>
<dbReference type="Pfam" id="PF00496">
    <property type="entry name" value="SBP_bac_5"/>
    <property type="match status" value="1"/>
</dbReference>
<dbReference type="PANTHER" id="PTHR30290">
    <property type="entry name" value="PERIPLASMIC BINDING COMPONENT OF ABC TRANSPORTER"/>
    <property type="match status" value="1"/>
</dbReference>
<evidence type="ECO:0000259" key="5">
    <source>
        <dbReference type="Pfam" id="PF00496"/>
    </source>
</evidence>
<dbReference type="PIRSF" id="PIRSF002741">
    <property type="entry name" value="MppA"/>
    <property type="match status" value="1"/>
</dbReference>
<reference evidence="6 7" key="1">
    <citation type="submission" date="2019-08" db="EMBL/GenBank/DDBJ databases">
        <title>Bacillus genomes from the desert of Cuatro Cienegas, Coahuila.</title>
        <authorList>
            <person name="Olmedo-Alvarez G."/>
        </authorList>
    </citation>
    <scope>NUCLEOTIDE SEQUENCE [LARGE SCALE GENOMIC DNA]</scope>
    <source>
        <strain evidence="6 7">CH128b_4D</strain>
    </source>
</reference>
<feature type="domain" description="Solute-binding protein family 5" evidence="5">
    <location>
        <begin position="81"/>
        <end position="432"/>
    </location>
</feature>
<dbReference type="GO" id="GO:0015833">
    <property type="term" value="P:peptide transport"/>
    <property type="evidence" value="ECO:0007669"/>
    <property type="project" value="TreeGrafter"/>
</dbReference>